<name>A0A9X2LB42_9PROT</name>
<accession>A0A9X2LB42</accession>
<dbReference type="InterPro" id="IPR003477">
    <property type="entry name" value="PemK-like"/>
</dbReference>
<proteinExistence type="predicted"/>
<evidence type="ECO:0000313" key="1">
    <source>
        <dbReference type="EMBL" id="MCQ8186296.1"/>
    </source>
</evidence>
<dbReference type="Pfam" id="PF02452">
    <property type="entry name" value="PemK_toxin"/>
    <property type="match status" value="1"/>
</dbReference>
<dbReference type="InterPro" id="IPR011067">
    <property type="entry name" value="Plasmid_toxin/cell-grow_inhib"/>
</dbReference>
<organism evidence="1 2">
    <name type="scientific">Parvularcula maris</name>
    <dbReference type="NCBI Taxonomy" id="2965077"/>
    <lineage>
        <taxon>Bacteria</taxon>
        <taxon>Pseudomonadati</taxon>
        <taxon>Pseudomonadota</taxon>
        <taxon>Alphaproteobacteria</taxon>
        <taxon>Parvularculales</taxon>
        <taxon>Parvularculaceae</taxon>
        <taxon>Parvularcula</taxon>
    </lineage>
</organism>
<keyword evidence="2" id="KW-1185">Reference proteome</keyword>
<reference evidence="1" key="1">
    <citation type="submission" date="2022-07" db="EMBL/GenBank/DDBJ databases">
        <title>Parvularcula maris sp. nov., an algicidal bacterium isolated from seawater.</title>
        <authorList>
            <person name="Li F."/>
        </authorList>
    </citation>
    <scope>NUCLEOTIDE SEQUENCE</scope>
    <source>
        <strain evidence="1">BGMRC 0090</strain>
    </source>
</reference>
<sequence length="133" mass="14853">MPLKFHPRAGQVLVCDLSDFKPPEMVKVRPVVVISPRLPDRGGIVTIVPLSTTPPRKPYPFVVPLSRSYKPGGEPSVQTWAKCDMILNIGLHRLNAFKVGRRKWEIPEMTYADLRAVRRGVVFGLGMGDLFSS</sequence>
<dbReference type="GO" id="GO:0003677">
    <property type="term" value="F:DNA binding"/>
    <property type="evidence" value="ECO:0007669"/>
    <property type="project" value="InterPro"/>
</dbReference>
<dbReference type="Gene3D" id="2.30.30.110">
    <property type="match status" value="1"/>
</dbReference>
<dbReference type="SUPFAM" id="SSF50118">
    <property type="entry name" value="Cell growth inhibitor/plasmid maintenance toxic component"/>
    <property type="match status" value="1"/>
</dbReference>
<dbReference type="EMBL" id="JANIBC010000015">
    <property type="protein sequence ID" value="MCQ8186296.1"/>
    <property type="molecule type" value="Genomic_DNA"/>
</dbReference>
<dbReference type="RefSeq" id="WP_256620203.1">
    <property type="nucleotide sequence ID" value="NZ_JANIBC010000015.1"/>
</dbReference>
<protein>
    <submittedName>
        <fullName evidence="1">Type II toxin-antitoxin system PemK/MazF family toxin</fullName>
    </submittedName>
</protein>
<comment type="caution">
    <text evidence="1">The sequence shown here is derived from an EMBL/GenBank/DDBJ whole genome shotgun (WGS) entry which is preliminary data.</text>
</comment>
<dbReference type="AlphaFoldDB" id="A0A9X2LB42"/>
<gene>
    <name evidence="1" type="ORF">NOG11_12980</name>
</gene>
<evidence type="ECO:0000313" key="2">
    <source>
        <dbReference type="Proteomes" id="UP001142610"/>
    </source>
</evidence>
<dbReference type="Proteomes" id="UP001142610">
    <property type="component" value="Unassembled WGS sequence"/>
</dbReference>